<evidence type="ECO:0000313" key="2">
    <source>
        <dbReference type="EMBL" id="KAA6373774.1"/>
    </source>
</evidence>
<comment type="caution">
    <text evidence="2">The sequence shown here is derived from an EMBL/GenBank/DDBJ whole genome shotgun (WGS) entry which is preliminary data.</text>
</comment>
<feature type="transmembrane region" description="Helical" evidence="1">
    <location>
        <begin position="12"/>
        <end position="30"/>
    </location>
</feature>
<protein>
    <submittedName>
        <fullName evidence="2">Uncharacterized protein</fullName>
    </submittedName>
</protein>
<proteinExistence type="predicted"/>
<dbReference type="EMBL" id="SNRW01012475">
    <property type="protein sequence ID" value="KAA6373774.1"/>
    <property type="molecule type" value="Genomic_DNA"/>
</dbReference>
<keyword evidence="1" id="KW-0472">Membrane</keyword>
<accession>A0A5J4UU40</accession>
<keyword evidence="1" id="KW-1133">Transmembrane helix</keyword>
<keyword evidence="1" id="KW-0812">Transmembrane</keyword>
<dbReference type="AlphaFoldDB" id="A0A5J4UU40"/>
<gene>
    <name evidence="2" type="ORF">EZS28_030698</name>
</gene>
<reference evidence="2 3" key="1">
    <citation type="submission" date="2019-03" db="EMBL/GenBank/DDBJ databases">
        <title>Single cell metagenomics reveals metabolic interactions within the superorganism composed of flagellate Streblomastix strix and complex community of Bacteroidetes bacteria on its surface.</title>
        <authorList>
            <person name="Treitli S.C."/>
            <person name="Kolisko M."/>
            <person name="Husnik F."/>
            <person name="Keeling P."/>
            <person name="Hampl V."/>
        </authorList>
    </citation>
    <scope>NUCLEOTIDE SEQUENCE [LARGE SCALE GENOMIC DNA]</scope>
    <source>
        <strain evidence="2">ST1C</strain>
    </source>
</reference>
<evidence type="ECO:0000313" key="3">
    <source>
        <dbReference type="Proteomes" id="UP000324800"/>
    </source>
</evidence>
<sequence length="80" mass="9168">MDLKEIQAMQVLLRFFYFVGLEPALWSTVIKFNMSDLLFLVCSICGQIVSIDDMIDHSNHCQLAMENTNKVASTLQKLQK</sequence>
<name>A0A5J4UU40_9EUKA</name>
<evidence type="ECO:0000256" key="1">
    <source>
        <dbReference type="SAM" id="Phobius"/>
    </source>
</evidence>
<dbReference type="Proteomes" id="UP000324800">
    <property type="component" value="Unassembled WGS sequence"/>
</dbReference>
<feature type="non-terminal residue" evidence="2">
    <location>
        <position position="80"/>
    </location>
</feature>
<organism evidence="2 3">
    <name type="scientific">Streblomastix strix</name>
    <dbReference type="NCBI Taxonomy" id="222440"/>
    <lineage>
        <taxon>Eukaryota</taxon>
        <taxon>Metamonada</taxon>
        <taxon>Preaxostyla</taxon>
        <taxon>Oxymonadida</taxon>
        <taxon>Streblomastigidae</taxon>
        <taxon>Streblomastix</taxon>
    </lineage>
</organism>